<evidence type="ECO:0000256" key="9">
    <source>
        <dbReference type="ARBA" id="ARBA00023118"/>
    </source>
</evidence>
<dbReference type="InterPro" id="IPR006483">
    <property type="entry name" value="CRISPR-assoc_Cas3_HD"/>
</dbReference>
<comment type="caution">
    <text evidence="11">The sequence shown here is derived from an EMBL/GenBank/DDBJ whole genome shotgun (WGS) entry which is preliminary data.</text>
</comment>
<evidence type="ECO:0000256" key="1">
    <source>
        <dbReference type="ARBA" id="ARBA00006847"/>
    </source>
</evidence>
<dbReference type="SMART" id="SM00487">
    <property type="entry name" value="DEXDc"/>
    <property type="match status" value="1"/>
</dbReference>
<comment type="similarity">
    <text evidence="1">In the N-terminal section; belongs to the CRISPR-associated nuclease Cas3-HD family.</text>
</comment>
<evidence type="ECO:0000256" key="8">
    <source>
        <dbReference type="ARBA" id="ARBA00022840"/>
    </source>
</evidence>
<keyword evidence="4" id="KW-0479">Metal-binding</keyword>
<dbReference type="CDD" id="cd17930">
    <property type="entry name" value="DEXHc_cas3"/>
    <property type="match status" value="1"/>
</dbReference>
<evidence type="ECO:0000256" key="7">
    <source>
        <dbReference type="ARBA" id="ARBA00022806"/>
    </source>
</evidence>
<dbReference type="InterPro" id="IPR006474">
    <property type="entry name" value="Helicase_Cas3_CRISPR-ass_core"/>
</dbReference>
<name>A0ABT4I9G1_9ACTO</name>
<dbReference type="PANTHER" id="PTHR47963">
    <property type="entry name" value="DEAD-BOX ATP-DEPENDENT RNA HELICASE 47, MITOCHONDRIAL"/>
    <property type="match status" value="1"/>
</dbReference>
<evidence type="ECO:0000256" key="4">
    <source>
        <dbReference type="ARBA" id="ARBA00022723"/>
    </source>
</evidence>
<dbReference type="InterPro" id="IPR027417">
    <property type="entry name" value="P-loop_NTPase"/>
</dbReference>
<keyword evidence="7" id="KW-0347">Helicase</keyword>
<dbReference type="SUPFAM" id="SSF52540">
    <property type="entry name" value="P-loop containing nucleoside triphosphate hydrolases"/>
    <property type="match status" value="1"/>
</dbReference>
<keyword evidence="12" id="KW-1185">Reference proteome</keyword>
<dbReference type="NCBIfam" id="TIGR01596">
    <property type="entry name" value="cas3_HD"/>
    <property type="match status" value="1"/>
</dbReference>
<evidence type="ECO:0000256" key="2">
    <source>
        <dbReference type="ARBA" id="ARBA00009046"/>
    </source>
</evidence>
<evidence type="ECO:0000313" key="12">
    <source>
        <dbReference type="Proteomes" id="UP001072034"/>
    </source>
</evidence>
<dbReference type="RefSeq" id="WP_268917781.1">
    <property type="nucleotide sequence ID" value="NZ_JAPTMY010000021.1"/>
</dbReference>
<dbReference type="InterPro" id="IPR041372">
    <property type="entry name" value="Cas3_C"/>
</dbReference>
<keyword evidence="3" id="KW-0540">Nuclease</keyword>
<dbReference type="PROSITE" id="PS51643">
    <property type="entry name" value="HD_CAS3"/>
    <property type="match status" value="1"/>
</dbReference>
<dbReference type="InterPro" id="IPR038257">
    <property type="entry name" value="CRISPR-assoc_Cas3_HD_sf"/>
</dbReference>
<keyword evidence="6" id="KW-0378">Hydrolase</keyword>
<dbReference type="Pfam" id="PF18019">
    <property type="entry name" value="Cas3_HD"/>
    <property type="match status" value="1"/>
</dbReference>
<protein>
    <submittedName>
        <fullName evidence="11">CRISPR-associated helicase Cas3</fullName>
    </submittedName>
</protein>
<organism evidence="11 12">
    <name type="scientific">Actinomyces israelii</name>
    <dbReference type="NCBI Taxonomy" id="1659"/>
    <lineage>
        <taxon>Bacteria</taxon>
        <taxon>Bacillati</taxon>
        <taxon>Actinomycetota</taxon>
        <taxon>Actinomycetes</taxon>
        <taxon>Actinomycetales</taxon>
        <taxon>Actinomycetaceae</taxon>
        <taxon>Actinomyces</taxon>
    </lineage>
</organism>
<evidence type="ECO:0000256" key="3">
    <source>
        <dbReference type="ARBA" id="ARBA00022722"/>
    </source>
</evidence>
<reference evidence="11" key="1">
    <citation type="submission" date="2022-10" db="EMBL/GenBank/DDBJ databases">
        <title>Genome sequence of Actinomyces israelii ATCC 10048.</title>
        <authorList>
            <person name="Watt R.M."/>
            <person name="Tong W.M."/>
        </authorList>
    </citation>
    <scope>NUCLEOTIDE SEQUENCE</scope>
    <source>
        <strain evidence="11">ATCC 10048</strain>
    </source>
</reference>
<dbReference type="EMBL" id="JAPTMY010000021">
    <property type="protein sequence ID" value="MCZ0858383.1"/>
    <property type="molecule type" value="Genomic_DNA"/>
</dbReference>
<dbReference type="InterPro" id="IPR054712">
    <property type="entry name" value="Cas3-like_dom"/>
</dbReference>
<evidence type="ECO:0000256" key="5">
    <source>
        <dbReference type="ARBA" id="ARBA00022741"/>
    </source>
</evidence>
<evidence type="ECO:0000259" key="10">
    <source>
        <dbReference type="PROSITE" id="PS51643"/>
    </source>
</evidence>
<dbReference type="Pfam" id="PF22590">
    <property type="entry name" value="Cas3-like_C_2"/>
    <property type="match status" value="1"/>
</dbReference>
<dbReference type="Gene3D" id="3.40.50.300">
    <property type="entry name" value="P-loop containing nucleotide triphosphate hydrolases"/>
    <property type="match status" value="2"/>
</dbReference>
<sequence>MALSARARSVWAKFGYDPESDHWLPLWLHLLDAAALAEHLAGRWLAPTTRDLIERELAGSASDLSPTEEFLLLASWVAGVHDIGKCTPAFSCQVGKLDDRMKEAGLRHEQIDPLERRRVPHALAGHLILRSWLTGEHGWGHGPANALASVVGAHHGIPPTKAALTNELSGHEHLLGDDAWAAARRELLDLVTARTGAEPLLPGWAKRRWSQPFLVELSGLVIVADWIASTEAYFPLLPLDDDGARLLAPGAHAGRAAAGLSRLEIPAPWRPRDDGADPDSLLAGRFDLPAGARATDVQARTLAAARAMELPGLLVVEESTGGGKTEAALMAAEVLAARTGRAGVLFALPTQATTDAMFSRELSWLERIEEAYAAGGAPSDFAVQLLHGRARLNEEARPLRRRGYEIRDRLLGSLGGQEGAPRPAGIGWDEEEARGGQPLGAAARRRADLAILSWFNGRKKAMLSDFVVTTVDHLLFGAMRSPHLAMRHLGLSRKVVVVDEVHSYSTYMNVYLDRALTWLAFYGVPVVLLSATLSEARCTALVDAYRRGLRLAAGERVPRRPAPEALRTPFPCLVTAGRERTEVVPTSASGRRSTVRVRRLTRDALVPLLTESLADGGCALVVRNTVRRAQETYEMLRETFGEDVSLNHARFTIRDRLAKDDDLLRRFGPPRARPSRPHRAIVVATQVVEQSLDVDFDLLVSDLAPIDLVLQRMGRLHRHERRRPVRLTTPTCYIDWLPATASDDPAVEAGAKAIYGEQDMLMSAAALDRVLGGLGIVTVPDDVHDLIEAVYGADAPVPPRWQGAVAQARQEHDVQRKKKHDAAKAFLLEEPERAGARTSLIGWLHTTASDSEDKGRAQVRDGEDSLEVILLELRRVGGQEELRTLQRRSGEPGRMIPTDRVPDPKVVRAMVMSAVRLPASLSNARVIDKVIQELETRVVPAWQDDRDLQGQLFLLLEDGRAQLAGTVLEYSPSTGLKEVRSQ</sequence>
<evidence type="ECO:0000313" key="11">
    <source>
        <dbReference type="EMBL" id="MCZ0858383.1"/>
    </source>
</evidence>
<dbReference type="Gene3D" id="1.10.3210.30">
    <property type="match status" value="1"/>
</dbReference>
<comment type="similarity">
    <text evidence="2">In the central section; belongs to the CRISPR-associated helicase Cas3 family.</text>
</comment>
<dbReference type="InterPro" id="IPR050547">
    <property type="entry name" value="DEAD_box_RNA_helicases"/>
</dbReference>
<evidence type="ECO:0000256" key="6">
    <source>
        <dbReference type="ARBA" id="ARBA00022801"/>
    </source>
</evidence>
<keyword evidence="5" id="KW-0547">Nucleotide-binding</keyword>
<proteinExistence type="inferred from homology"/>
<dbReference type="InterPro" id="IPR014001">
    <property type="entry name" value="Helicase_ATP-bd"/>
</dbReference>
<dbReference type="CDD" id="cd09641">
    <property type="entry name" value="Cas3''_I"/>
    <property type="match status" value="1"/>
</dbReference>
<dbReference type="Proteomes" id="UP001072034">
    <property type="component" value="Unassembled WGS sequence"/>
</dbReference>
<keyword evidence="8" id="KW-0067">ATP-binding</keyword>
<feature type="domain" description="HD Cas3-type" evidence="10">
    <location>
        <begin position="19"/>
        <end position="227"/>
    </location>
</feature>
<accession>A0ABT4I9G1</accession>
<gene>
    <name evidence="11" type="primary">cas3</name>
    <name evidence="11" type="ORF">OHJ16_10045</name>
</gene>
<dbReference type="Pfam" id="PF18395">
    <property type="entry name" value="Cas3_C"/>
    <property type="match status" value="1"/>
</dbReference>
<dbReference type="PANTHER" id="PTHR47963:SF9">
    <property type="entry name" value="CRISPR-ASSOCIATED ENDONUCLEASE_HELICASE CAS3"/>
    <property type="match status" value="1"/>
</dbReference>
<keyword evidence="9" id="KW-0051">Antiviral defense</keyword>
<dbReference type="NCBIfam" id="TIGR01587">
    <property type="entry name" value="cas3_core"/>
    <property type="match status" value="1"/>
</dbReference>